<dbReference type="AlphaFoldDB" id="A0AAV7WVK9"/>
<feature type="region of interest" description="Disordered" evidence="1">
    <location>
        <begin position="56"/>
        <end position="79"/>
    </location>
</feature>
<protein>
    <submittedName>
        <fullName evidence="2">Uncharacterized protein</fullName>
    </submittedName>
</protein>
<sequence>MRSSCHAGGRHATTLSSPPPASQSLGALSYDSFTDPGYTRPQDPLKLLALTKPTPNQLEALASTPASSRLEPFQPQVPQ</sequence>
<evidence type="ECO:0000313" key="2">
    <source>
        <dbReference type="EMBL" id="KAJ1218164.1"/>
    </source>
</evidence>
<dbReference type="EMBL" id="JANPWB010000001">
    <property type="protein sequence ID" value="KAJ1218164.1"/>
    <property type="molecule type" value="Genomic_DNA"/>
</dbReference>
<gene>
    <name evidence="2" type="ORF">NDU88_005747</name>
</gene>
<name>A0AAV7WVK9_PLEWA</name>
<dbReference type="Proteomes" id="UP001066276">
    <property type="component" value="Chromosome 1_1"/>
</dbReference>
<comment type="caution">
    <text evidence="2">The sequence shown here is derived from an EMBL/GenBank/DDBJ whole genome shotgun (WGS) entry which is preliminary data.</text>
</comment>
<proteinExistence type="predicted"/>
<evidence type="ECO:0000313" key="3">
    <source>
        <dbReference type="Proteomes" id="UP001066276"/>
    </source>
</evidence>
<feature type="region of interest" description="Disordered" evidence="1">
    <location>
        <begin position="1"/>
        <end position="43"/>
    </location>
</feature>
<accession>A0AAV7WVK9</accession>
<keyword evidence="3" id="KW-1185">Reference proteome</keyword>
<evidence type="ECO:0000256" key="1">
    <source>
        <dbReference type="SAM" id="MobiDB-lite"/>
    </source>
</evidence>
<reference evidence="2" key="1">
    <citation type="journal article" date="2022" name="bioRxiv">
        <title>Sequencing and chromosome-scale assembly of the giantPleurodeles waltlgenome.</title>
        <authorList>
            <person name="Brown T."/>
            <person name="Elewa A."/>
            <person name="Iarovenko S."/>
            <person name="Subramanian E."/>
            <person name="Araus A.J."/>
            <person name="Petzold A."/>
            <person name="Susuki M."/>
            <person name="Suzuki K.-i.T."/>
            <person name="Hayashi T."/>
            <person name="Toyoda A."/>
            <person name="Oliveira C."/>
            <person name="Osipova E."/>
            <person name="Leigh N.D."/>
            <person name="Simon A."/>
            <person name="Yun M.H."/>
        </authorList>
    </citation>
    <scope>NUCLEOTIDE SEQUENCE</scope>
    <source>
        <strain evidence="2">20211129_DDA</strain>
        <tissue evidence="2">Liver</tissue>
    </source>
</reference>
<organism evidence="2 3">
    <name type="scientific">Pleurodeles waltl</name>
    <name type="common">Iberian ribbed newt</name>
    <dbReference type="NCBI Taxonomy" id="8319"/>
    <lineage>
        <taxon>Eukaryota</taxon>
        <taxon>Metazoa</taxon>
        <taxon>Chordata</taxon>
        <taxon>Craniata</taxon>
        <taxon>Vertebrata</taxon>
        <taxon>Euteleostomi</taxon>
        <taxon>Amphibia</taxon>
        <taxon>Batrachia</taxon>
        <taxon>Caudata</taxon>
        <taxon>Salamandroidea</taxon>
        <taxon>Salamandridae</taxon>
        <taxon>Pleurodelinae</taxon>
        <taxon>Pleurodeles</taxon>
    </lineage>
</organism>